<protein>
    <submittedName>
        <fullName evidence="13">Porin</fullName>
    </submittedName>
</protein>
<keyword evidence="7" id="KW-0406">Ion transport</keyword>
<dbReference type="GO" id="GO:0046930">
    <property type="term" value="C:pore complex"/>
    <property type="evidence" value="ECO:0007669"/>
    <property type="project" value="UniProtKB-KW"/>
</dbReference>
<dbReference type="Proteomes" id="UP000613266">
    <property type="component" value="Unassembled WGS sequence"/>
</dbReference>
<name>A0A931IZF0_9BURK</name>
<dbReference type="SUPFAM" id="SSF56935">
    <property type="entry name" value="Porins"/>
    <property type="match status" value="1"/>
</dbReference>
<dbReference type="InterPro" id="IPR002299">
    <property type="entry name" value="Porin_Neis"/>
</dbReference>
<dbReference type="AlphaFoldDB" id="A0A931IZF0"/>
<dbReference type="PRINTS" id="PR00184">
    <property type="entry name" value="NEISSPPORIN"/>
</dbReference>
<evidence type="ECO:0000256" key="2">
    <source>
        <dbReference type="ARBA" id="ARBA00011233"/>
    </source>
</evidence>
<evidence type="ECO:0000256" key="6">
    <source>
        <dbReference type="ARBA" id="ARBA00022729"/>
    </source>
</evidence>
<keyword evidence="3" id="KW-0813">Transport</keyword>
<comment type="caution">
    <text evidence="13">The sequence shown here is derived from an EMBL/GenBank/DDBJ whole genome shotgun (WGS) entry which is preliminary data.</text>
</comment>
<dbReference type="InterPro" id="IPR033900">
    <property type="entry name" value="Gram_neg_porin_domain"/>
</dbReference>
<evidence type="ECO:0000313" key="13">
    <source>
        <dbReference type="EMBL" id="MBH9575305.1"/>
    </source>
</evidence>
<comment type="subunit">
    <text evidence="2">Homotrimer.</text>
</comment>
<feature type="chain" id="PRO_5036906657" evidence="11">
    <location>
        <begin position="23"/>
        <end position="313"/>
    </location>
</feature>
<keyword evidence="9" id="KW-0472">Membrane</keyword>
<gene>
    <name evidence="13" type="ORF">I7X39_00165</name>
</gene>
<dbReference type="InterPro" id="IPR023614">
    <property type="entry name" value="Porin_dom_sf"/>
</dbReference>
<evidence type="ECO:0000259" key="12">
    <source>
        <dbReference type="Pfam" id="PF13609"/>
    </source>
</evidence>
<organism evidence="13 14">
    <name type="scientific">Inhella proteolytica</name>
    <dbReference type="NCBI Taxonomy" id="2795029"/>
    <lineage>
        <taxon>Bacteria</taxon>
        <taxon>Pseudomonadati</taxon>
        <taxon>Pseudomonadota</taxon>
        <taxon>Betaproteobacteria</taxon>
        <taxon>Burkholderiales</taxon>
        <taxon>Sphaerotilaceae</taxon>
        <taxon>Inhella</taxon>
    </lineage>
</organism>
<feature type="domain" description="Porin" evidence="12">
    <location>
        <begin position="9"/>
        <end position="292"/>
    </location>
</feature>
<keyword evidence="6 11" id="KW-0732">Signal</keyword>
<dbReference type="PANTHER" id="PTHR34501:SF9">
    <property type="entry name" value="MAJOR OUTER MEMBRANE PROTEIN P.IA"/>
    <property type="match status" value="1"/>
</dbReference>
<dbReference type="RefSeq" id="WP_198108931.1">
    <property type="nucleotide sequence ID" value="NZ_JAEDAK010000001.1"/>
</dbReference>
<accession>A0A931IZF0</accession>
<sequence length="313" mass="33121">MQNKIRFTALAAFALLAGAAQAQSSVTVYGRINLSVENQKAGDASAKNVLQNNSSRWGLKGSEDMGGGLKAGFQLESGLSADTGAAAATYWGRQAEVNLSGSFGTLRLGQMTSEAYYATADYISNHNHDTGTSSDALYAYVGRNSNKIAYRLPSMAQGMSLELATSLKEGGANNSYDVAWNYTVGGLQLGAGYEKNGDATQAAFRAFYMAGNLGLGGYLQRDDDAWSVKGSRTNVRLVGMVVAGANEFHLNVGRAGKVGSVNDSDATQYTLGINHNLSKRTKLYAFFTKVDDGKAGIYGGDFRSVAGGLRHNF</sequence>
<evidence type="ECO:0000256" key="11">
    <source>
        <dbReference type="SAM" id="SignalP"/>
    </source>
</evidence>
<keyword evidence="10" id="KW-0998">Cell outer membrane</keyword>
<dbReference type="Gene3D" id="2.40.160.10">
    <property type="entry name" value="Porin"/>
    <property type="match status" value="1"/>
</dbReference>
<dbReference type="Pfam" id="PF13609">
    <property type="entry name" value="Porin_4"/>
    <property type="match status" value="1"/>
</dbReference>
<keyword evidence="14" id="KW-1185">Reference proteome</keyword>
<reference evidence="13" key="1">
    <citation type="submission" date="2020-12" db="EMBL/GenBank/DDBJ databases">
        <title>The genome sequence of Inhella sp. 1Y17.</title>
        <authorList>
            <person name="Liu Y."/>
        </authorList>
    </citation>
    <scope>NUCLEOTIDE SEQUENCE</scope>
    <source>
        <strain evidence="13">1Y17</strain>
    </source>
</reference>
<dbReference type="InterPro" id="IPR050298">
    <property type="entry name" value="Gram-neg_bact_OMP"/>
</dbReference>
<dbReference type="EMBL" id="JAEDAK010000001">
    <property type="protein sequence ID" value="MBH9575305.1"/>
    <property type="molecule type" value="Genomic_DNA"/>
</dbReference>
<comment type="subcellular location">
    <subcellularLocation>
        <location evidence="1">Cell outer membrane</location>
        <topology evidence="1">Multi-pass membrane protein</topology>
    </subcellularLocation>
</comment>
<dbReference type="GO" id="GO:0015288">
    <property type="term" value="F:porin activity"/>
    <property type="evidence" value="ECO:0007669"/>
    <property type="project" value="UniProtKB-KW"/>
</dbReference>
<keyword evidence="5" id="KW-0812">Transmembrane</keyword>
<evidence type="ECO:0000256" key="10">
    <source>
        <dbReference type="ARBA" id="ARBA00023237"/>
    </source>
</evidence>
<dbReference type="PANTHER" id="PTHR34501">
    <property type="entry name" value="PROTEIN YDDL-RELATED"/>
    <property type="match status" value="1"/>
</dbReference>
<evidence type="ECO:0000256" key="8">
    <source>
        <dbReference type="ARBA" id="ARBA00023114"/>
    </source>
</evidence>
<dbReference type="GO" id="GO:0009279">
    <property type="term" value="C:cell outer membrane"/>
    <property type="evidence" value="ECO:0007669"/>
    <property type="project" value="UniProtKB-SubCell"/>
</dbReference>
<keyword evidence="8" id="KW-0626">Porin</keyword>
<evidence type="ECO:0000256" key="4">
    <source>
        <dbReference type="ARBA" id="ARBA00022452"/>
    </source>
</evidence>
<evidence type="ECO:0000313" key="14">
    <source>
        <dbReference type="Proteomes" id="UP000613266"/>
    </source>
</evidence>
<dbReference type="CDD" id="cd00342">
    <property type="entry name" value="gram_neg_porins"/>
    <property type="match status" value="1"/>
</dbReference>
<proteinExistence type="predicted"/>
<evidence type="ECO:0000256" key="1">
    <source>
        <dbReference type="ARBA" id="ARBA00004571"/>
    </source>
</evidence>
<evidence type="ECO:0000256" key="3">
    <source>
        <dbReference type="ARBA" id="ARBA00022448"/>
    </source>
</evidence>
<evidence type="ECO:0000256" key="5">
    <source>
        <dbReference type="ARBA" id="ARBA00022692"/>
    </source>
</evidence>
<dbReference type="GO" id="GO:0006811">
    <property type="term" value="P:monoatomic ion transport"/>
    <property type="evidence" value="ECO:0007669"/>
    <property type="project" value="UniProtKB-KW"/>
</dbReference>
<feature type="signal peptide" evidence="11">
    <location>
        <begin position="1"/>
        <end position="22"/>
    </location>
</feature>
<evidence type="ECO:0000256" key="7">
    <source>
        <dbReference type="ARBA" id="ARBA00023065"/>
    </source>
</evidence>
<evidence type="ECO:0000256" key="9">
    <source>
        <dbReference type="ARBA" id="ARBA00023136"/>
    </source>
</evidence>
<keyword evidence="4" id="KW-1134">Transmembrane beta strand</keyword>